<dbReference type="Proteomes" id="UP001201549">
    <property type="component" value="Unassembled WGS sequence"/>
</dbReference>
<dbReference type="Gene3D" id="3.40.50.2300">
    <property type="match status" value="1"/>
</dbReference>
<feature type="domain" description="HD-GYP" evidence="3">
    <location>
        <begin position="140"/>
        <end position="337"/>
    </location>
</feature>
<dbReference type="InterPro" id="IPR003607">
    <property type="entry name" value="HD/PDEase_dom"/>
</dbReference>
<dbReference type="PANTHER" id="PTHR45228:SF5">
    <property type="entry name" value="CYCLIC DI-GMP PHOSPHODIESTERASE VC_1348-RELATED"/>
    <property type="match status" value="1"/>
</dbReference>
<protein>
    <submittedName>
        <fullName evidence="4">Two-component system response regulator</fullName>
    </submittedName>
</protein>
<dbReference type="Pfam" id="PF13487">
    <property type="entry name" value="HD_5"/>
    <property type="match status" value="1"/>
</dbReference>
<keyword evidence="1" id="KW-0597">Phosphoprotein</keyword>
<dbReference type="InterPro" id="IPR001789">
    <property type="entry name" value="Sig_transdc_resp-reg_receiver"/>
</dbReference>
<dbReference type="RefSeq" id="WP_238894052.1">
    <property type="nucleotide sequence ID" value="NZ_JAKOGG010000001.1"/>
</dbReference>
<comment type="caution">
    <text evidence="4">The sequence shown here is derived from an EMBL/GenBank/DDBJ whole genome shotgun (WGS) entry which is preliminary data.</text>
</comment>
<reference evidence="4 5" key="1">
    <citation type="submission" date="2022-02" db="EMBL/GenBank/DDBJ databases">
        <authorList>
            <person name="Zhuang L."/>
        </authorList>
    </citation>
    <scope>NUCLEOTIDE SEQUENCE [LARGE SCALE GENOMIC DNA]</scope>
    <source>
        <strain evidence="4 5">C32</strain>
    </source>
</reference>
<reference evidence="5" key="2">
    <citation type="submission" date="2023-07" db="EMBL/GenBank/DDBJ databases">
        <title>Shewanella mangrovi sp. nov., an acetaldehyde- degrading bacterium isolated from mangrove sediment.</title>
        <authorList>
            <person name="Liu Y."/>
        </authorList>
    </citation>
    <scope>NUCLEOTIDE SEQUENCE [LARGE SCALE GENOMIC DNA]</scope>
    <source>
        <strain evidence="5">C32</strain>
    </source>
</reference>
<organism evidence="4 5">
    <name type="scientific">Shewanella electrica</name>
    <dbReference type="NCBI Taxonomy" id="515560"/>
    <lineage>
        <taxon>Bacteria</taxon>
        <taxon>Pseudomonadati</taxon>
        <taxon>Pseudomonadota</taxon>
        <taxon>Gammaproteobacteria</taxon>
        <taxon>Alteromonadales</taxon>
        <taxon>Shewanellaceae</taxon>
        <taxon>Shewanella</taxon>
    </lineage>
</organism>
<name>A0ABT2FGU0_9GAMM</name>
<evidence type="ECO:0000313" key="5">
    <source>
        <dbReference type="Proteomes" id="UP001201549"/>
    </source>
</evidence>
<dbReference type="CDD" id="cd00077">
    <property type="entry name" value="HDc"/>
    <property type="match status" value="1"/>
</dbReference>
<dbReference type="PROSITE" id="PS50110">
    <property type="entry name" value="RESPONSE_REGULATORY"/>
    <property type="match status" value="1"/>
</dbReference>
<evidence type="ECO:0000259" key="3">
    <source>
        <dbReference type="PROSITE" id="PS51832"/>
    </source>
</evidence>
<feature type="modified residue" description="4-aspartylphosphate" evidence="1">
    <location>
        <position position="53"/>
    </location>
</feature>
<dbReference type="PANTHER" id="PTHR45228">
    <property type="entry name" value="CYCLIC DI-GMP PHOSPHODIESTERASE TM_0186-RELATED"/>
    <property type="match status" value="1"/>
</dbReference>
<dbReference type="PROSITE" id="PS51832">
    <property type="entry name" value="HD_GYP"/>
    <property type="match status" value="1"/>
</dbReference>
<feature type="domain" description="Response regulatory" evidence="2">
    <location>
        <begin position="5"/>
        <end position="120"/>
    </location>
</feature>
<accession>A0ABT2FGU0</accession>
<dbReference type="SUPFAM" id="SSF109604">
    <property type="entry name" value="HD-domain/PDEase-like"/>
    <property type="match status" value="1"/>
</dbReference>
<dbReference type="InterPro" id="IPR052020">
    <property type="entry name" value="Cyclic_di-GMP/3'3'-cGAMP_PDE"/>
</dbReference>
<dbReference type="Gene3D" id="1.10.3210.10">
    <property type="entry name" value="Hypothetical protein af1432"/>
    <property type="match status" value="1"/>
</dbReference>
<evidence type="ECO:0000256" key="1">
    <source>
        <dbReference type="PROSITE-ProRule" id="PRU00169"/>
    </source>
</evidence>
<evidence type="ECO:0000259" key="2">
    <source>
        <dbReference type="PROSITE" id="PS50110"/>
    </source>
</evidence>
<dbReference type="InterPro" id="IPR037522">
    <property type="entry name" value="HD_GYP_dom"/>
</dbReference>
<dbReference type="SMART" id="SM00448">
    <property type="entry name" value="REC"/>
    <property type="match status" value="1"/>
</dbReference>
<gene>
    <name evidence="4" type="ORF">L9G74_00025</name>
</gene>
<proteinExistence type="predicted"/>
<sequence>MEQATVLVVDDTAENIDILVGILAPHYKVKVAIDGYKALQLAKRSPPDIILLDVMMPGISGYEVCRQLKQDPVTQAIPVIFITAMSQEADEQQGFELGAVDYISKPISAAIVKARVRGQLNLYDQQRHLEQQVKARTLELEQTRFEIIKRLGRAAEYRDNETGTHVIRMSHYARLLAEELGLPASFCDTIFNASPMHDVGKIGTPDAILRKPGKLDPDEWAIMQQHVQIGAEIIGDHPDPLLQMSRRIALHHHERWDGTGYPAGLSGEDIPLEARIAALADVFDALTSERPYKRAWTVEEAVDLLQKERGKHFEPRLVDAFLRILPQVEKIRLEYADDPEEWAHLQERS</sequence>
<dbReference type="SMART" id="SM00471">
    <property type="entry name" value="HDc"/>
    <property type="match status" value="1"/>
</dbReference>
<keyword evidence="5" id="KW-1185">Reference proteome</keyword>
<evidence type="ECO:0000313" key="4">
    <source>
        <dbReference type="EMBL" id="MCS4554820.1"/>
    </source>
</evidence>
<dbReference type="SUPFAM" id="SSF52172">
    <property type="entry name" value="CheY-like"/>
    <property type="match status" value="1"/>
</dbReference>
<dbReference type="Pfam" id="PF00072">
    <property type="entry name" value="Response_reg"/>
    <property type="match status" value="1"/>
</dbReference>
<dbReference type="CDD" id="cd19920">
    <property type="entry name" value="REC_PA4781-like"/>
    <property type="match status" value="1"/>
</dbReference>
<dbReference type="InterPro" id="IPR011006">
    <property type="entry name" value="CheY-like_superfamily"/>
</dbReference>
<dbReference type="EMBL" id="JAKOGG010000001">
    <property type="protein sequence ID" value="MCS4554820.1"/>
    <property type="molecule type" value="Genomic_DNA"/>
</dbReference>